<dbReference type="GO" id="GO:0016491">
    <property type="term" value="F:oxidoreductase activity"/>
    <property type="evidence" value="ECO:0007669"/>
    <property type="project" value="UniProtKB-KW"/>
</dbReference>
<dbReference type="AlphaFoldDB" id="A0A1D8AC74"/>
<dbReference type="PANTHER" id="PTHR43639:SF1">
    <property type="entry name" value="SHORT-CHAIN DEHYDROGENASE_REDUCTASE FAMILY PROTEIN"/>
    <property type="match status" value="1"/>
</dbReference>
<gene>
    <name evidence="4" type="ORF">BES08_23220</name>
</gene>
<dbReference type="FunFam" id="3.40.50.720:FF:000084">
    <property type="entry name" value="Short-chain dehydrogenase reductase"/>
    <property type="match status" value="1"/>
</dbReference>
<evidence type="ECO:0000256" key="2">
    <source>
        <dbReference type="ARBA" id="ARBA00023002"/>
    </source>
</evidence>
<dbReference type="KEGG" id="nre:BES08_23220"/>
<evidence type="ECO:0000313" key="5">
    <source>
        <dbReference type="Proteomes" id="UP000094626"/>
    </source>
</evidence>
<keyword evidence="2" id="KW-0560">Oxidoreductase</keyword>
<geneLocation type="plasmid" evidence="4 5">
    <name>pSA1</name>
</geneLocation>
<reference evidence="5" key="1">
    <citation type="journal article" date="2017" name="J. Biotechnol.">
        <title>Complete genome sequence of Novosphingobium resinovorum SA1, a versatile xenobiotic-degrading bacterium capable of utilizing sulfanilic acid.</title>
        <authorList>
            <person name="Hegedus B."/>
            <person name="Kos P.B."/>
            <person name="Balint B."/>
            <person name="Maroti G."/>
            <person name="Gan H.M."/>
            <person name="Perei K."/>
            <person name="Rakhely G."/>
        </authorList>
    </citation>
    <scope>NUCLEOTIDE SEQUENCE [LARGE SCALE GENOMIC DNA]</scope>
    <source>
        <strain evidence="5">SA1</strain>
    </source>
</reference>
<dbReference type="Gene3D" id="3.40.50.720">
    <property type="entry name" value="NAD(P)-binding Rossmann-like Domain"/>
    <property type="match status" value="1"/>
</dbReference>
<name>A0A1D8AC74_9SPHN</name>
<keyword evidence="4" id="KW-0614">Plasmid</keyword>
<dbReference type="InterPro" id="IPR002347">
    <property type="entry name" value="SDR_fam"/>
</dbReference>
<evidence type="ECO:0000313" key="4">
    <source>
        <dbReference type="EMBL" id="AOR79696.1"/>
    </source>
</evidence>
<dbReference type="SMART" id="SM00822">
    <property type="entry name" value="PKS_KR"/>
    <property type="match status" value="1"/>
</dbReference>
<dbReference type="PANTHER" id="PTHR43639">
    <property type="entry name" value="OXIDOREDUCTASE, SHORT-CHAIN DEHYDROGENASE/REDUCTASE FAMILY (AFU_ORTHOLOGUE AFUA_5G02870)"/>
    <property type="match status" value="1"/>
</dbReference>
<dbReference type="Pfam" id="PF13561">
    <property type="entry name" value="adh_short_C2"/>
    <property type="match status" value="1"/>
</dbReference>
<sequence>MTGEFAGRVAIVTGASRGIGAVLAEALAARGGDVVLVARDEARLEDVARRIAAAHGVNVRVVAGDAADAQVAARAVAAAIELGGLDLLANVAGWYPTALVEDTGDEDYARTLASNLGATFAMCRAALPELRARGGAIVNMSSTAARFPTPGLALYGASKCAIEGLTRAMAVEAAPLVRVNAVSAGPTMTETVKALMATDKTGAVAAVTSALPLGRLAKPEEIAEVFLFLASARSSVITGQVIHANCGGHMA</sequence>
<organism evidence="4 5">
    <name type="scientific">Novosphingobium resinovorum</name>
    <dbReference type="NCBI Taxonomy" id="158500"/>
    <lineage>
        <taxon>Bacteria</taxon>
        <taxon>Pseudomonadati</taxon>
        <taxon>Pseudomonadota</taxon>
        <taxon>Alphaproteobacteria</taxon>
        <taxon>Sphingomonadales</taxon>
        <taxon>Sphingomonadaceae</taxon>
        <taxon>Novosphingobium</taxon>
    </lineage>
</organism>
<dbReference type="SUPFAM" id="SSF51735">
    <property type="entry name" value="NAD(P)-binding Rossmann-fold domains"/>
    <property type="match status" value="1"/>
</dbReference>
<comment type="similarity">
    <text evidence="1">Belongs to the short-chain dehydrogenases/reductases (SDR) family.</text>
</comment>
<dbReference type="CDD" id="cd05233">
    <property type="entry name" value="SDR_c"/>
    <property type="match status" value="1"/>
</dbReference>
<dbReference type="OrthoDB" id="5457012at2"/>
<dbReference type="Proteomes" id="UP000094626">
    <property type="component" value="Plasmid pSA1"/>
</dbReference>
<protein>
    <recommendedName>
        <fullName evidence="3">Ketoreductase domain-containing protein</fullName>
    </recommendedName>
</protein>
<dbReference type="EMBL" id="CP017076">
    <property type="protein sequence ID" value="AOR79696.1"/>
    <property type="molecule type" value="Genomic_DNA"/>
</dbReference>
<dbReference type="InterPro" id="IPR036291">
    <property type="entry name" value="NAD(P)-bd_dom_sf"/>
</dbReference>
<accession>A0A1D8AC74</accession>
<evidence type="ECO:0000259" key="3">
    <source>
        <dbReference type="SMART" id="SM00822"/>
    </source>
</evidence>
<dbReference type="PRINTS" id="PR00080">
    <property type="entry name" value="SDRFAMILY"/>
</dbReference>
<dbReference type="InterPro" id="IPR057326">
    <property type="entry name" value="KR_dom"/>
</dbReference>
<evidence type="ECO:0000256" key="1">
    <source>
        <dbReference type="ARBA" id="ARBA00006484"/>
    </source>
</evidence>
<dbReference type="PRINTS" id="PR00081">
    <property type="entry name" value="GDHRDH"/>
</dbReference>
<dbReference type="RefSeq" id="WP_069709479.1">
    <property type="nucleotide sequence ID" value="NZ_CP017076.1"/>
</dbReference>
<proteinExistence type="inferred from homology"/>
<feature type="domain" description="Ketoreductase" evidence="3">
    <location>
        <begin position="8"/>
        <end position="191"/>
    </location>
</feature>
<keyword evidence="5" id="KW-1185">Reference proteome</keyword>